<sequence length="226" mass="23812">MSATAAAADATAQAPQAPVAPAEERALALFARSALDLFDLWPALRLAISHGWGGDGAEGKTALAEDVVDLFYTAAISGGAGAGEGSSSLREQGIALPAADDVAATLLHVVGNEFDVDLEDGSEVLVARDLVALWRECLGRGAERARAQDREGRRFDAQREGGGGDESSGDDYEGSEDDDDDGDEDERMDGVEGQVPQLVETRPREEPVVDEDGFELVQTKKKGGRR</sequence>
<dbReference type="PANTHER" id="PTHR21250">
    <property type="entry name" value="PRE-RRNA-PROCESSING PROTEIN TSR2 HOMOLOG"/>
    <property type="match status" value="1"/>
</dbReference>
<dbReference type="OrthoDB" id="263560at2759"/>
<dbReference type="Pfam" id="PF10273">
    <property type="entry name" value="WGG"/>
    <property type="match status" value="1"/>
</dbReference>
<accession>A0A5C5FSW9</accession>
<dbReference type="Proteomes" id="UP000311382">
    <property type="component" value="Unassembled WGS sequence"/>
</dbReference>
<gene>
    <name evidence="4" type="ORF">DMC30DRAFT_353160</name>
</gene>
<dbReference type="InterPro" id="IPR019398">
    <property type="entry name" value="Pre-rRNA_process_TSR2"/>
</dbReference>
<name>A0A5C5FSW9_9BASI</name>
<keyword evidence="2" id="KW-0698">rRNA processing</keyword>
<protein>
    <recommendedName>
        <fullName evidence="6">Pre-rRNA-processing protein TSR2-domain-containing protein</fullName>
    </recommendedName>
</protein>
<reference evidence="4 5" key="1">
    <citation type="submission" date="2019-03" db="EMBL/GenBank/DDBJ databases">
        <title>Rhodosporidium diobovatum UCD-FST 08-225 genome sequencing, assembly, and annotation.</title>
        <authorList>
            <person name="Fakankun I.U."/>
            <person name="Fristensky B."/>
            <person name="Levin D.B."/>
        </authorList>
    </citation>
    <scope>NUCLEOTIDE SEQUENCE [LARGE SCALE GENOMIC DNA]</scope>
    <source>
        <strain evidence="4 5">UCD-FST 08-225</strain>
    </source>
</reference>
<evidence type="ECO:0000313" key="5">
    <source>
        <dbReference type="Proteomes" id="UP000311382"/>
    </source>
</evidence>
<dbReference type="EMBL" id="SOZI01000080">
    <property type="protein sequence ID" value="TNY19953.1"/>
    <property type="molecule type" value="Genomic_DNA"/>
</dbReference>
<proteinExistence type="inferred from homology"/>
<evidence type="ECO:0000256" key="3">
    <source>
        <dbReference type="SAM" id="MobiDB-lite"/>
    </source>
</evidence>
<evidence type="ECO:0008006" key="6">
    <source>
        <dbReference type="Google" id="ProtNLM"/>
    </source>
</evidence>
<organism evidence="4 5">
    <name type="scientific">Rhodotorula diobovata</name>
    <dbReference type="NCBI Taxonomy" id="5288"/>
    <lineage>
        <taxon>Eukaryota</taxon>
        <taxon>Fungi</taxon>
        <taxon>Dikarya</taxon>
        <taxon>Basidiomycota</taxon>
        <taxon>Pucciniomycotina</taxon>
        <taxon>Microbotryomycetes</taxon>
        <taxon>Sporidiobolales</taxon>
        <taxon>Sporidiobolaceae</taxon>
        <taxon>Rhodotorula</taxon>
    </lineage>
</organism>
<evidence type="ECO:0000313" key="4">
    <source>
        <dbReference type="EMBL" id="TNY19953.1"/>
    </source>
</evidence>
<dbReference type="STRING" id="5288.A0A5C5FSW9"/>
<feature type="region of interest" description="Disordered" evidence="3">
    <location>
        <begin position="145"/>
        <end position="226"/>
    </location>
</feature>
<feature type="compositionally biased region" description="Basic and acidic residues" evidence="3">
    <location>
        <begin position="145"/>
        <end position="159"/>
    </location>
</feature>
<comment type="caution">
    <text evidence="4">The sequence shown here is derived from an EMBL/GenBank/DDBJ whole genome shotgun (WGS) entry which is preliminary data.</text>
</comment>
<dbReference type="AlphaFoldDB" id="A0A5C5FSW9"/>
<comment type="similarity">
    <text evidence="1">Belongs to the TSR2 family.</text>
</comment>
<evidence type="ECO:0000256" key="1">
    <source>
        <dbReference type="ARBA" id="ARBA00006524"/>
    </source>
</evidence>
<keyword evidence="5" id="KW-1185">Reference proteome</keyword>
<feature type="compositionally biased region" description="Acidic residues" evidence="3">
    <location>
        <begin position="167"/>
        <end position="187"/>
    </location>
</feature>
<evidence type="ECO:0000256" key="2">
    <source>
        <dbReference type="ARBA" id="ARBA00022552"/>
    </source>
</evidence>
<dbReference type="GO" id="GO:0006364">
    <property type="term" value="P:rRNA processing"/>
    <property type="evidence" value="ECO:0007669"/>
    <property type="project" value="UniProtKB-KW"/>
</dbReference>